<comment type="caution">
    <text evidence="5">The sequence shown here is derived from an EMBL/GenBank/DDBJ whole genome shotgun (WGS) entry which is preliminary data.</text>
</comment>
<dbReference type="InterPro" id="IPR041247">
    <property type="entry name" value="Rad52_fam"/>
</dbReference>
<evidence type="ECO:0000256" key="3">
    <source>
        <dbReference type="ARBA" id="ARBA00023172"/>
    </source>
</evidence>
<evidence type="ECO:0000313" key="5">
    <source>
        <dbReference type="EMBL" id="PJF20062.1"/>
    </source>
</evidence>
<evidence type="ECO:0000256" key="2">
    <source>
        <dbReference type="ARBA" id="ARBA00022763"/>
    </source>
</evidence>
<dbReference type="GO" id="GO:0005634">
    <property type="term" value="C:nucleus"/>
    <property type="evidence" value="ECO:0007669"/>
    <property type="project" value="TreeGrafter"/>
</dbReference>
<evidence type="ECO:0000256" key="4">
    <source>
        <dbReference type="ARBA" id="ARBA00023204"/>
    </source>
</evidence>
<dbReference type="GO" id="GO:0006312">
    <property type="term" value="P:mitotic recombination"/>
    <property type="evidence" value="ECO:0007669"/>
    <property type="project" value="TreeGrafter"/>
</dbReference>
<dbReference type="GO" id="GO:0000724">
    <property type="term" value="P:double-strand break repair via homologous recombination"/>
    <property type="evidence" value="ECO:0007669"/>
    <property type="project" value="UniProtKB-ARBA"/>
</dbReference>
<dbReference type="AlphaFoldDB" id="A0A2H9TQQ4"/>
<name>A0A2H9TQQ4_9FUNG</name>
<dbReference type="Gene3D" id="3.30.390.80">
    <property type="entry name" value="DNA repair protein Rad52/59/22"/>
    <property type="match status" value="1"/>
</dbReference>
<keyword evidence="3" id="KW-0233">DNA recombination</keyword>
<dbReference type="FunFam" id="3.30.390.80:FF:000001">
    <property type="entry name" value="DNA repair protein RAD52 homolog"/>
    <property type="match status" value="1"/>
</dbReference>
<dbReference type="OrthoDB" id="206565at2759"/>
<dbReference type="SUPFAM" id="SSF54768">
    <property type="entry name" value="dsRNA-binding domain-like"/>
    <property type="match status" value="1"/>
</dbReference>
<keyword evidence="2" id="KW-0227">DNA damage</keyword>
<dbReference type="Pfam" id="PF04098">
    <property type="entry name" value="Rad52_Rad22"/>
    <property type="match status" value="1"/>
</dbReference>
<dbReference type="PANTHER" id="PTHR12132:SF1">
    <property type="entry name" value="DNA REPAIR PROTEIN RAD52 HOMOLOG"/>
    <property type="match status" value="1"/>
</dbReference>
<comment type="similarity">
    <text evidence="1">Belongs to the RAD52 family.</text>
</comment>
<protein>
    <submittedName>
        <fullName evidence="5">Rad52/22 double strand DNA break repair</fullName>
    </submittedName>
</protein>
<proteinExistence type="inferred from homology"/>
<dbReference type="Proteomes" id="UP000240830">
    <property type="component" value="Unassembled WGS sequence"/>
</dbReference>
<dbReference type="GO" id="GO:0045002">
    <property type="term" value="P:double-strand break repair via single-strand annealing"/>
    <property type="evidence" value="ECO:0007669"/>
    <property type="project" value="TreeGrafter"/>
</dbReference>
<keyword evidence="6" id="KW-1185">Reference proteome</keyword>
<sequence>MESPHRNPRKNVPFSPEDTLRIQKQLDVPVDVEHIAFRPSAQGTVAYVEGWRALHLANEVFGFSGWSSEILSLATDFVDTEGGRVTLGVSCMDIGYGSSENQRSKAAAYEKARKEAVTDAMKRALRMFGNRLGNCAYDKTFLQQVRSKSRPNSTSKPVNLATTIPPVSFVPKWQHPKSAPAPSSEMDNELVVTEERIF</sequence>
<reference evidence="5 6" key="1">
    <citation type="submission" date="2016-10" db="EMBL/GenBank/DDBJ databases">
        <title>The genome of Paramicrosporidium saccamoebae is the missing link in understanding Cryptomycota and Microsporidia evolution.</title>
        <authorList>
            <person name="Quandt C.A."/>
            <person name="Beaudet D."/>
            <person name="Corsaro D."/>
            <person name="Michel R."/>
            <person name="Corradi N."/>
            <person name="James T."/>
        </authorList>
    </citation>
    <scope>NUCLEOTIDE SEQUENCE [LARGE SCALE GENOMIC DNA]</scope>
    <source>
        <strain evidence="5 6">KSL3</strain>
    </source>
</reference>
<keyword evidence="4" id="KW-0234">DNA repair</keyword>
<evidence type="ECO:0000313" key="6">
    <source>
        <dbReference type="Proteomes" id="UP000240830"/>
    </source>
</evidence>
<gene>
    <name evidence="5" type="ORF">PSACC_00115</name>
</gene>
<accession>A0A2H9TQQ4</accession>
<dbReference type="PANTHER" id="PTHR12132">
    <property type="entry name" value="DNA REPAIR AND RECOMBINATION PROTEIN RAD52, RAD59"/>
    <property type="match status" value="1"/>
</dbReference>
<dbReference type="EMBL" id="MTSL01000010">
    <property type="protein sequence ID" value="PJF20062.1"/>
    <property type="molecule type" value="Genomic_DNA"/>
</dbReference>
<organism evidence="5 6">
    <name type="scientific">Paramicrosporidium saccamoebae</name>
    <dbReference type="NCBI Taxonomy" id="1246581"/>
    <lineage>
        <taxon>Eukaryota</taxon>
        <taxon>Fungi</taxon>
        <taxon>Fungi incertae sedis</taxon>
        <taxon>Cryptomycota</taxon>
        <taxon>Cryptomycota incertae sedis</taxon>
        <taxon>Paramicrosporidium</taxon>
    </lineage>
</organism>
<dbReference type="InterPro" id="IPR007232">
    <property type="entry name" value="Rad52_Rad59_Rad22"/>
</dbReference>
<dbReference type="GO" id="GO:0003697">
    <property type="term" value="F:single-stranded DNA binding"/>
    <property type="evidence" value="ECO:0007669"/>
    <property type="project" value="UniProtKB-ARBA"/>
</dbReference>
<dbReference type="InterPro" id="IPR042525">
    <property type="entry name" value="Rad52_Rad59_Rad22_sf"/>
</dbReference>
<dbReference type="STRING" id="1246581.A0A2H9TQQ4"/>
<evidence type="ECO:0000256" key="1">
    <source>
        <dbReference type="ARBA" id="ARBA00006638"/>
    </source>
</evidence>